<dbReference type="EC" id="1.2.1.38" evidence="7"/>
<dbReference type="SUPFAM" id="SSF55347">
    <property type="entry name" value="Glyceraldehyde-3-phosphate dehydrogenase-like, C-terminal domain"/>
    <property type="match status" value="1"/>
</dbReference>
<dbReference type="OrthoDB" id="9801289at2"/>
<keyword evidence="5 7" id="KW-0560">Oxidoreductase</keyword>
<reference evidence="10 11" key="1">
    <citation type="submission" date="2018-04" db="EMBL/GenBank/DDBJ databases">
        <title>Genome sequence of Buchnera aphidicola from Melaphis sacchari.</title>
        <authorList>
            <person name="Geib S.M."/>
            <person name="Palmer N.A."/>
            <person name="Sattler S.E."/>
            <person name="Sarath G."/>
        </authorList>
    </citation>
    <scope>NUCLEOTIDE SEQUENCE [LARGE SCALE GENOMIC DNA]</scope>
    <source>
        <strain evidence="10 11">LSU</strain>
    </source>
</reference>
<evidence type="ECO:0000256" key="1">
    <source>
        <dbReference type="ARBA" id="ARBA00004862"/>
    </source>
</evidence>
<evidence type="ECO:0000256" key="5">
    <source>
        <dbReference type="ARBA" id="ARBA00023002"/>
    </source>
</evidence>
<dbReference type="Pfam" id="PF01118">
    <property type="entry name" value="Semialdhyde_dh"/>
    <property type="match status" value="1"/>
</dbReference>
<dbReference type="InterPro" id="IPR050085">
    <property type="entry name" value="AGPR"/>
</dbReference>
<dbReference type="CDD" id="cd23934">
    <property type="entry name" value="AGPR_1_C"/>
    <property type="match status" value="1"/>
</dbReference>
<evidence type="ECO:0000313" key="11">
    <source>
        <dbReference type="Proteomes" id="UP000244884"/>
    </source>
</evidence>
<dbReference type="PANTHER" id="PTHR32338:SF10">
    <property type="entry name" value="N-ACETYL-GAMMA-GLUTAMYL-PHOSPHATE REDUCTASE, CHLOROPLASTIC-RELATED"/>
    <property type="match status" value="1"/>
</dbReference>
<dbReference type="Gene3D" id="3.40.50.720">
    <property type="entry name" value="NAD(P)-binding Rossmann-like Domain"/>
    <property type="match status" value="1"/>
</dbReference>
<dbReference type="Gene3D" id="3.30.360.10">
    <property type="entry name" value="Dihydrodipicolinate Reductase, domain 2"/>
    <property type="match status" value="1"/>
</dbReference>
<name>A0A2U8DFW3_9GAMM</name>
<evidence type="ECO:0000256" key="2">
    <source>
        <dbReference type="ARBA" id="ARBA00022571"/>
    </source>
</evidence>
<dbReference type="FunFam" id="3.30.360.10:FF:000014">
    <property type="entry name" value="N-acetyl-gamma-glutamyl-phosphate reductase"/>
    <property type="match status" value="1"/>
</dbReference>
<comment type="subcellular location">
    <subcellularLocation>
        <location evidence="7">Cytoplasm</location>
    </subcellularLocation>
</comment>
<dbReference type="GO" id="GO:0005737">
    <property type="term" value="C:cytoplasm"/>
    <property type="evidence" value="ECO:0007669"/>
    <property type="project" value="UniProtKB-SubCell"/>
</dbReference>
<dbReference type="SMART" id="SM00859">
    <property type="entry name" value="Semialdhyde_dh"/>
    <property type="match status" value="1"/>
</dbReference>
<dbReference type="AlphaFoldDB" id="A0A2U8DFW3"/>
<dbReference type="HAMAP" id="MF_00150">
    <property type="entry name" value="ArgC_type1"/>
    <property type="match status" value="1"/>
</dbReference>
<evidence type="ECO:0000256" key="7">
    <source>
        <dbReference type="HAMAP-Rule" id="MF_00150"/>
    </source>
</evidence>
<keyword evidence="4 7" id="KW-0521">NADP</keyword>
<protein>
    <recommendedName>
        <fullName evidence="7">N-acetyl-gamma-glutamyl-phosphate reductase</fullName>
        <shortName evidence="7">AGPR</shortName>
        <ecNumber evidence="7">1.2.1.38</ecNumber>
    </recommendedName>
    <alternativeName>
        <fullName evidence="7">N-acetyl-glutamate semialdehyde dehydrogenase</fullName>
        <shortName evidence="7">NAGSA dehydrogenase</shortName>
    </alternativeName>
</protein>
<accession>A0A2U8DFW3</accession>
<comment type="pathway">
    <text evidence="1 7">Amino-acid biosynthesis; L-arginine biosynthesis; N(2)-acetyl-L-ornithine from L-glutamate: step 3/4.</text>
</comment>
<feature type="active site" evidence="7 8">
    <location>
        <position position="154"/>
    </location>
</feature>
<evidence type="ECO:0000259" key="9">
    <source>
        <dbReference type="SMART" id="SM00859"/>
    </source>
</evidence>
<dbReference type="Proteomes" id="UP000244884">
    <property type="component" value="Chromosome"/>
</dbReference>
<keyword evidence="7" id="KW-0963">Cytoplasm</keyword>
<dbReference type="CDD" id="cd17895">
    <property type="entry name" value="AGPR_1_N"/>
    <property type="match status" value="1"/>
</dbReference>
<gene>
    <name evidence="7" type="primary">argC</name>
    <name evidence="10" type="ORF">DD681_02810</name>
</gene>
<dbReference type="SUPFAM" id="SSF51735">
    <property type="entry name" value="NAD(P)-binding Rossmann-fold domains"/>
    <property type="match status" value="1"/>
</dbReference>
<keyword evidence="3 7" id="KW-0028">Amino-acid biosynthesis</keyword>
<proteinExistence type="inferred from homology"/>
<dbReference type="InterPro" id="IPR000534">
    <property type="entry name" value="Semialdehyde_DH_NAD-bd"/>
</dbReference>
<keyword evidence="2 7" id="KW-0055">Arginine biosynthesis</keyword>
<dbReference type="UniPathway" id="UPA00068">
    <property type="reaction ID" value="UER00108"/>
</dbReference>
<comment type="similarity">
    <text evidence="7">Belongs to the NAGSA dehydrogenase family. Type 1 subfamily.</text>
</comment>
<dbReference type="NCBIfam" id="TIGR01850">
    <property type="entry name" value="argC"/>
    <property type="match status" value="1"/>
</dbReference>
<evidence type="ECO:0000256" key="8">
    <source>
        <dbReference type="PROSITE-ProRule" id="PRU10010"/>
    </source>
</evidence>
<dbReference type="GO" id="GO:0003942">
    <property type="term" value="F:N-acetyl-gamma-glutamyl-phosphate reductase activity"/>
    <property type="evidence" value="ECO:0007669"/>
    <property type="project" value="UniProtKB-UniRule"/>
</dbReference>
<dbReference type="EMBL" id="CP029161">
    <property type="protein sequence ID" value="AWH90710.1"/>
    <property type="molecule type" value="Genomic_DNA"/>
</dbReference>
<evidence type="ECO:0000256" key="6">
    <source>
        <dbReference type="ARBA" id="ARBA00050557"/>
    </source>
</evidence>
<dbReference type="GO" id="GO:0070401">
    <property type="term" value="F:NADP+ binding"/>
    <property type="evidence" value="ECO:0007669"/>
    <property type="project" value="InterPro"/>
</dbReference>
<dbReference type="RefSeq" id="WP_158341485.1">
    <property type="nucleotide sequence ID" value="NZ_CP029161.1"/>
</dbReference>
<comment type="catalytic activity">
    <reaction evidence="6 7">
        <text>N-acetyl-L-glutamate 5-semialdehyde + phosphate + NADP(+) = N-acetyl-L-glutamyl 5-phosphate + NADPH + H(+)</text>
        <dbReference type="Rhea" id="RHEA:21588"/>
        <dbReference type="ChEBI" id="CHEBI:15378"/>
        <dbReference type="ChEBI" id="CHEBI:29123"/>
        <dbReference type="ChEBI" id="CHEBI:43474"/>
        <dbReference type="ChEBI" id="CHEBI:57783"/>
        <dbReference type="ChEBI" id="CHEBI:57936"/>
        <dbReference type="ChEBI" id="CHEBI:58349"/>
        <dbReference type="EC" id="1.2.1.38"/>
    </reaction>
</comment>
<organism evidence="10 11">
    <name type="scientific">Buchnera aphidicola</name>
    <name type="common">Melanaphis sacchari</name>
    <dbReference type="NCBI Taxonomy" id="2173854"/>
    <lineage>
        <taxon>Bacteria</taxon>
        <taxon>Pseudomonadati</taxon>
        <taxon>Pseudomonadota</taxon>
        <taxon>Gammaproteobacteria</taxon>
        <taxon>Enterobacterales</taxon>
        <taxon>Erwiniaceae</taxon>
        <taxon>Buchnera</taxon>
    </lineage>
</organism>
<dbReference type="GO" id="GO:0006526">
    <property type="term" value="P:L-arginine biosynthetic process"/>
    <property type="evidence" value="ECO:0007669"/>
    <property type="project" value="UniProtKB-UniRule"/>
</dbReference>
<dbReference type="InterPro" id="IPR023013">
    <property type="entry name" value="AGPR_AS"/>
</dbReference>
<evidence type="ECO:0000256" key="3">
    <source>
        <dbReference type="ARBA" id="ARBA00022605"/>
    </source>
</evidence>
<feature type="domain" description="Semialdehyde dehydrogenase NAD-binding" evidence="9">
    <location>
        <begin position="3"/>
        <end position="146"/>
    </location>
</feature>
<comment type="function">
    <text evidence="7">Catalyzes the NADPH-dependent reduction of N-acetyl-5-glutamyl phosphate to yield N-acetyl-L-glutamate 5-semialdehyde.</text>
</comment>
<evidence type="ECO:0000256" key="4">
    <source>
        <dbReference type="ARBA" id="ARBA00022857"/>
    </source>
</evidence>
<dbReference type="Pfam" id="PF22698">
    <property type="entry name" value="Semialdhyde_dhC_1"/>
    <property type="match status" value="1"/>
</dbReference>
<dbReference type="InterPro" id="IPR036291">
    <property type="entry name" value="NAD(P)-bd_dom_sf"/>
</dbReference>
<evidence type="ECO:0000313" key="10">
    <source>
        <dbReference type="EMBL" id="AWH90710.1"/>
    </source>
</evidence>
<sequence length="336" mass="38140">MLNVLIVGASGYTGAELVNYIHRHTFAKIRKIFVAKNSKNSGKLFSELHQEFTNIIDLPFEEINKSSIINKDIHAVFLATDHHISHFLVPFFLSLNCVVLDLSGSYRMQNIEVYKKYYGFSHKYPEILKNSVYGLAEWNQKKIRRAQLISVPGCYATCVQLALKPILEADFLSSKYIPIVNAISGVSGSGKNPNMNNSFCEVSLQPYNIFKHRHTPEIIEHLGIPIIFIPHLGPFPRGIIATITCQLKCNLELIDIYNIYNNFYKDKSLIRIYKKYLPSIKSVAKLPFCDIGFTIKDKYIVIVVAEDNLLKGAAAQAVQCFNIRFGFSETESILYS</sequence>
<dbReference type="InterPro" id="IPR058924">
    <property type="entry name" value="AGPR_dimerisation_dom"/>
</dbReference>
<dbReference type="InterPro" id="IPR000706">
    <property type="entry name" value="AGPR_type-1"/>
</dbReference>
<dbReference type="PANTHER" id="PTHR32338">
    <property type="entry name" value="N-ACETYL-GAMMA-GLUTAMYL-PHOSPHATE REDUCTASE, CHLOROPLASTIC-RELATED-RELATED"/>
    <property type="match status" value="1"/>
</dbReference>
<dbReference type="PROSITE" id="PS01224">
    <property type="entry name" value="ARGC"/>
    <property type="match status" value="1"/>
</dbReference>
<dbReference type="GO" id="GO:0051287">
    <property type="term" value="F:NAD binding"/>
    <property type="evidence" value="ECO:0007669"/>
    <property type="project" value="InterPro"/>
</dbReference>